<evidence type="ECO:0000313" key="1">
    <source>
        <dbReference type="EMBL" id="SVE18314.1"/>
    </source>
</evidence>
<gene>
    <name evidence="1" type="ORF">METZ01_LOCUS471168</name>
</gene>
<protein>
    <submittedName>
        <fullName evidence="1">Uncharacterized protein</fullName>
    </submittedName>
</protein>
<dbReference type="EMBL" id="UINC01199744">
    <property type="protein sequence ID" value="SVE18314.1"/>
    <property type="molecule type" value="Genomic_DNA"/>
</dbReference>
<proteinExistence type="predicted"/>
<organism evidence="1">
    <name type="scientific">marine metagenome</name>
    <dbReference type="NCBI Taxonomy" id="408172"/>
    <lineage>
        <taxon>unclassified sequences</taxon>
        <taxon>metagenomes</taxon>
        <taxon>ecological metagenomes</taxon>
    </lineage>
</organism>
<feature type="non-terminal residue" evidence="1">
    <location>
        <position position="1"/>
    </location>
</feature>
<accession>A0A383BEM8</accession>
<sequence>IRAVAKTELDSKVSFEDNPLAINEIIIKQIKNRGHFISLLYSCQLLEGPNPENEFKGSIPNLGEWSWHEKLPKQLIATQNIYNKYL</sequence>
<name>A0A383BEM8_9ZZZZ</name>
<dbReference type="AlphaFoldDB" id="A0A383BEM8"/>
<reference evidence="1" key="1">
    <citation type="submission" date="2018-05" db="EMBL/GenBank/DDBJ databases">
        <authorList>
            <person name="Lanie J.A."/>
            <person name="Ng W.-L."/>
            <person name="Kazmierczak K.M."/>
            <person name="Andrzejewski T.M."/>
            <person name="Davidsen T.M."/>
            <person name="Wayne K.J."/>
            <person name="Tettelin H."/>
            <person name="Glass J.I."/>
            <person name="Rusch D."/>
            <person name="Podicherti R."/>
            <person name="Tsui H.-C.T."/>
            <person name="Winkler M.E."/>
        </authorList>
    </citation>
    <scope>NUCLEOTIDE SEQUENCE</scope>
</reference>